<evidence type="ECO:0000256" key="2">
    <source>
        <dbReference type="PROSITE-ProRule" id="PRU01161"/>
    </source>
</evidence>
<dbReference type="SUPFAM" id="SSF52540">
    <property type="entry name" value="P-loop containing nucleoside triphosphate hydrolases"/>
    <property type="match status" value="1"/>
</dbReference>
<dbReference type="Gene3D" id="3.40.1090.10">
    <property type="entry name" value="Cytosolic phospholipase A2 catalytic domain"/>
    <property type="match status" value="1"/>
</dbReference>
<comment type="caution">
    <text evidence="4">The sequence shown here is derived from an EMBL/GenBank/DDBJ whole genome shotgun (WGS) entry which is preliminary data.</text>
</comment>
<evidence type="ECO:0000313" key="4">
    <source>
        <dbReference type="EMBL" id="CAE6475491.1"/>
    </source>
</evidence>
<dbReference type="GO" id="GO:0046486">
    <property type="term" value="P:glycerolipid metabolic process"/>
    <property type="evidence" value="ECO:0007669"/>
    <property type="project" value="UniProtKB-ARBA"/>
</dbReference>
<dbReference type="Pfam" id="PF01734">
    <property type="entry name" value="Patatin"/>
    <property type="match status" value="1"/>
</dbReference>
<dbReference type="InterPro" id="IPR002182">
    <property type="entry name" value="NB-ARC"/>
</dbReference>
<protein>
    <recommendedName>
        <fullName evidence="3">PNPLA domain-containing protein</fullName>
    </recommendedName>
</protein>
<evidence type="ECO:0000256" key="1">
    <source>
        <dbReference type="ARBA" id="ARBA00023098"/>
    </source>
</evidence>
<dbReference type="InterPro" id="IPR053137">
    <property type="entry name" value="NLR-like"/>
</dbReference>
<accession>A0A8H3CB29</accession>
<evidence type="ECO:0000259" key="3">
    <source>
        <dbReference type="PROSITE" id="PS51635"/>
    </source>
</evidence>
<dbReference type="InterPro" id="IPR027417">
    <property type="entry name" value="P-loop_NTPase"/>
</dbReference>
<dbReference type="Gene3D" id="3.40.50.300">
    <property type="entry name" value="P-loop containing nucleotide triphosphate hydrolases"/>
    <property type="match status" value="1"/>
</dbReference>
<dbReference type="SUPFAM" id="SSF48452">
    <property type="entry name" value="TPR-like"/>
    <property type="match status" value="4"/>
</dbReference>
<dbReference type="GO" id="GO:0043531">
    <property type="term" value="F:ADP binding"/>
    <property type="evidence" value="ECO:0007669"/>
    <property type="project" value="InterPro"/>
</dbReference>
<dbReference type="SMART" id="SM00028">
    <property type="entry name" value="TPR"/>
    <property type="match status" value="5"/>
</dbReference>
<dbReference type="PANTHER" id="PTHR46082:SF6">
    <property type="entry name" value="AAA+ ATPASE DOMAIN-CONTAINING PROTEIN-RELATED"/>
    <property type="match status" value="1"/>
</dbReference>
<dbReference type="Gene3D" id="1.25.40.10">
    <property type="entry name" value="Tetratricopeptide repeat domain"/>
    <property type="match status" value="3"/>
</dbReference>
<gene>
    <name evidence="4" type="ORF">RDB_LOCUS115613</name>
</gene>
<evidence type="ECO:0000313" key="5">
    <source>
        <dbReference type="Proteomes" id="UP000663888"/>
    </source>
</evidence>
<dbReference type="InterPro" id="IPR011990">
    <property type="entry name" value="TPR-like_helical_dom_sf"/>
</dbReference>
<proteinExistence type="predicted"/>
<feature type="domain" description="PNPLA" evidence="3">
    <location>
        <begin position="14"/>
        <end position="220"/>
    </location>
</feature>
<dbReference type="Pfam" id="PF13374">
    <property type="entry name" value="TPR_10"/>
    <property type="match status" value="3"/>
</dbReference>
<dbReference type="PANTHER" id="PTHR46082">
    <property type="entry name" value="ATP/GTP-BINDING PROTEIN-RELATED"/>
    <property type="match status" value="1"/>
</dbReference>
<dbReference type="EMBL" id="CAJMWX010001219">
    <property type="protein sequence ID" value="CAE6475491.1"/>
    <property type="molecule type" value="Genomic_DNA"/>
</dbReference>
<dbReference type="InterPro" id="IPR002641">
    <property type="entry name" value="PNPLA_dom"/>
</dbReference>
<dbReference type="InterPro" id="IPR019734">
    <property type="entry name" value="TPR_rpt"/>
</dbReference>
<dbReference type="Pfam" id="PF13424">
    <property type="entry name" value="TPR_12"/>
    <property type="match status" value="4"/>
</dbReference>
<dbReference type="Pfam" id="PF00931">
    <property type="entry name" value="NB-ARC"/>
    <property type="match status" value="1"/>
</dbReference>
<sequence length="1306" mass="146428">MPDNVNKKLGLNLLSLDGGGITGLSSLLIIKELMNRLGAKGKQGSIPKPCEHFDMIAGTGTGAISAVMLGRLRMSIDDAITSYLQLMKSVFSDRKYTIKGDTGAFKSTVLEKELKAIIHREVGNENEMMMEGKDSEDTCKVVVYAMSAYNATSGLPVAFRSYSSTAPTTKCAIWEALRATTAHPEMFKCIEVDAEGTGIRDMFSHGGFGCTNPTPRLLEEARREYPDRGVASIISIGTGHPKAIQFAAGRTGSVWAIGGSMMTKVMQAAREMAEGSERVAEEMARRFADVGSGYYRLNVQQGTQGMEASEWERLSEIAAHTRSYLGQAETKSKLDELVETISQRAAVLEAAQIDGHVVLVSEPMPGSIRSCPPSSIRFTGRETCTKQVREYLTHRSQGRFIFVLYGLGGAGKTQIALKCVEEMKEWFKHVIFIDASSDKRIQASLAAIASDNNIGKTYEDMLNWIGRHGRDCLIVLDNADDPRMNLRTYLPRGEDYNVLITTRCREFATLAGDNNAVHNVSGLEHDEAVELLLKTAKLEADKRSEEDKAAIDKLLKSFDYLALAVVQAGAYIWNTQLSVSQYWEKYTESRQKVLEGGLGLDEYAGTVYTTWELSLKQLNPHAKELLFLIAFLHRDEILEETFQRATRNMRQYESDIQPTPEQSVVENQVKVFLGRLVDNDEWNDLFAKYIGDLMSFSLVNYDQMSRVYRIHPLVQDWAQAAASLQAFGLHHTALLLAMSIDWGKSSVDHSYKRRILPHINLLIERGETYKSDVAERFAEVYRATGEDIKEATLWEGIISTRKLQLGERHLKTLTSTSSLARTYWEQRRLEEAKELLETTLATQKCVAGEEHPDTLKTMHHLAWTYDLQSRYAEAEKLMAMVVDSRKRVLGETHPDVLESMDDLATIYEHRGQLTKAEELRMTVLATRKQTLGVDHSDTLEGMQNLASTYRAQGRLSEAEELYALVITARKRVQGEDHPDTLFAIHELAYTYREQGRLGDAETLYRNVVDSRKRVLGEEHPSTLISMANLAYTYRKEGQLEDSVVLYTNVIAARKRVLGEDHHDTLCSIDELAYTYRKQGKLADAGALYETVVTTWKRTLGEDHPDTLLSMQELAYTYRKQGRLADAAALYTSLIASRKRVLGEDHPKTLSSMDELAYVYRKQRRFSDSRSLYATVVASQKQSLGEDHPRTLTSMANLASVHQEQGRLAEAEALYLIVVASQKKVLGDDHPSTLTSMADLGHTYYHQRRFVEAENLETAVLASRRRILGQSHPDTISTVQNLVAIYSALGKRAESETLQKELAITST</sequence>
<feature type="short sequence motif" description="GXGXXG" evidence="2">
    <location>
        <begin position="18"/>
        <end position="23"/>
    </location>
</feature>
<name>A0A8H3CB29_9AGAM</name>
<reference evidence="4" key="1">
    <citation type="submission" date="2021-01" db="EMBL/GenBank/DDBJ databases">
        <authorList>
            <person name="Kaushik A."/>
        </authorList>
    </citation>
    <scope>NUCLEOTIDE SEQUENCE</scope>
    <source>
        <strain evidence="4">AG4-R118</strain>
    </source>
</reference>
<keyword evidence="1" id="KW-0443">Lipid metabolism</keyword>
<organism evidence="4 5">
    <name type="scientific">Rhizoctonia solani</name>
    <dbReference type="NCBI Taxonomy" id="456999"/>
    <lineage>
        <taxon>Eukaryota</taxon>
        <taxon>Fungi</taxon>
        <taxon>Dikarya</taxon>
        <taxon>Basidiomycota</taxon>
        <taxon>Agaricomycotina</taxon>
        <taxon>Agaricomycetes</taxon>
        <taxon>Cantharellales</taxon>
        <taxon>Ceratobasidiaceae</taxon>
        <taxon>Rhizoctonia</taxon>
    </lineage>
</organism>
<dbReference type="InterPro" id="IPR016035">
    <property type="entry name" value="Acyl_Trfase/lysoPLipase"/>
</dbReference>
<comment type="caution">
    <text evidence="2">Lacks conserved residue(s) required for the propagation of feature annotation.</text>
</comment>
<dbReference type="SUPFAM" id="SSF52151">
    <property type="entry name" value="FabD/lysophospholipase-like"/>
    <property type="match status" value="1"/>
</dbReference>
<dbReference type="Proteomes" id="UP000663888">
    <property type="component" value="Unassembled WGS sequence"/>
</dbReference>
<dbReference type="PROSITE" id="PS51635">
    <property type="entry name" value="PNPLA"/>
    <property type="match status" value="1"/>
</dbReference>